<dbReference type="AlphaFoldDB" id="A0A7W5DTU6"/>
<comment type="caution">
    <text evidence="3">The sequence shown here is derived from an EMBL/GenBank/DDBJ whole genome shotgun (WGS) entry which is preliminary data.</text>
</comment>
<dbReference type="Proteomes" id="UP000536179">
    <property type="component" value="Unassembled WGS sequence"/>
</dbReference>
<gene>
    <name evidence="3" type="ORF">FHS27_000214</name>
</gene>
<dbReference type="InterPro" id="IPR005135">
    <property type="entry name" value="Endo/exonuclease/phosphatase"/>
</dbReference>
<dbReference type="Pfam" id="PF03372">
    <property type="entry name" value="Exo_endo_phos"/>
    <property type="match status" value="1"/>
</dbReference>
<dbReference type="SUPFAM" id="SSF56219">
    <property type="entry name" value="DNase I-like"/>
    <property type="match status" value="1"/>
</dbReference>
<keyword evidence="3" id="KW-0378">Hydrolase</keyword>
<evidence type="ECO:0000259" key="2">
    <source>
        <dbReference type="Pfam" id="PF03372"/>
    </source>
</evidence>
<dbReference type="EMBL" id="JACHXU010000001">
    <property type="protein sequence ID" value="MBB3204450.1"/>
    <property type="molecule type" value="Genomic_DNA"/>
</dbReference>
<dbReference type="PANTHER" id="PTHR14859">
    <property type="entry name" value="CALCOFLUOR WHITE HYPERSENSITIVE PROTEIN PRECURSOR"/>
    <property type="match status" value="1"/>
</dbReference>
<sequence>MPSLNKFADVVLAAIAVILVLATVAAFFARVHWICDTLANLRIQGLIAVASILVVSAMLRRWRITLVLSLLLLLNLNGMNLGTTTQPVNHLAGDSTNAVIQKSIRVVTTNVLALNANHDAIIEELRTLDADVIAVIELTPQLARRLRATFATTHPYQTFHDRDDNNFGIGILSRLPILSTETLRWPGTPISLEANLGDVRLIATHPYPPIGQANFHSRNRQLTQLSEHIRNTRDKNRGTVLLGDFNLTPWNANFTDLLTTSGLKRAAGRWEFHPTWFARPWFALGLLIDHILISDDLTCTEYSIGEDCGSDHRSVLVTLAATNE</sequence>
<dbReference type="RefSeq" id="WP_184300524.1">
    <property type="nucleotide sequence ID" value="NZ_JACHXU010000001.1"/>
</dbReference>
<dbReference type="GO" id="GO:0016020">
    <property type="term" value="C:membrane"/>
    <property type="evidence" value="ECO:0007669"/>
    <property type="project" value="GOC"/>
</dbReference>
<dbReference type="GO" id="GO:0006506">
    <property type="term" value="P:GPI anchor biosynthetic process"/>
    <property type="evidence" value="ECO:0007669"/>
    <property type="project" value="TreeGrafter"/>
</dbReference>
<keyword evidence="1" id="KW-0812">Transmembrane</keyword>
<dbReference type="GO" id="GO:0004527">
    <property type="term" value="F:exonuclease activity"/>
    <property type="evidence" value="ECO:0007669"/>
    <property type="project" value="UniProtKB-KW"/>
</dbReference>
<dbReference type="PANTHER" id="PTHR14859:SF1">
    <property type="entry name" value="PGAP2-INTERACTING PROTEIN"/>
    <property type="match status" value="1"/>
</dbReference>
<accession>A0A7W5DTU6</accession>
<keyword evidence="1" id="KW-1133">Transmembrane helix</keyword>
<feature type="domain" description="Endonuclease/exonuclease/phosphatase" evidence="2">
    <location>
        <begin position="108"/>
        <end position="312"/>
    </location>
</feature>
<dbReference type="InterPro" id="IPR036691">
    <property type="entry name" value="Endo/exonu/phosph_ase_sf"/>
</dbReference>
<keyword evidence="3" id="KW-0269">Exonuclease</keyword>
<evidence type="ECO:0000313" key="4">
    <source>
        <dbReference type="Proteomes" id="UP000536179"/>
    </source>
</evidence>
<organism evidence="3 4">
    <name type="scientific">Aporhodopirellula rubra</name>
    <dbReference type="NCBI Taxonomy" id="980271"/>
    <lineage>
        <taxon>Bacteria</taxon>
        <taxon>Pseudomonadati</taxon>
        <taxon>Planctomycetota</taxon>
        <taxon>Planctomycetia</taxon>
        <taxon>Pirellulales</taxon>
        <taxon>Pirellulaceae</taxon>
        <taxon>Aporhodopirellula</taxon>
    </lineage>
</organism>
<reference evidence="3 4" key="1">
    <citation type="submission" date="2020-08" db="EMBL/GenBank/DDBJ databases">
        <title>Genomic Encyclopedia of Type Strains, Phase III (KMG-III): the genomes of soil and plant-associated and newly described type strains.</title>
        <authorList>
            <person name="Whitman W."/>
        </authorList>
    </citation>
    <scope>NUCLEOTIDE SEQUENCE [LARGE SCALE GENOMIC DNA]</scope>
    <source>
        <strain evidence="3 4">CECT 8075</strain>
    </source>
</reference>
<evidence type="ECO:0000256" key="1">
    <source>
        <dbReference type="SAM" id="Phobius"/>
    </source>
</evidence>
<feature type="transmembrane region" description="Helical" evidence="1">
    <location>
        <begin position="41"/>
        <end position="59"/>
    </location>
</feature>
<dbReference type="InterPro" id="IPR051916">
    <property type="entry name" value="GPI-anchor_lipid_remodeler"/>
</dbReference>
<keyword evidence="3" id="KW-0540">Nuclease</keyword>
<evidence type="ECO:0000313" key="3">
    <source>
        <dbReference type="EMBL" id="MBB3204450.1"/>
    </source>
</evidence>
<keyword evidence="1" id="KW-0472">Membrane</keyword>
<keyword evidence="4" id="KW-1185">Reference proteome</keyword>
<dbReference type="Gene3D" id="3.60.10.10">
    <property type="entry name" value="Endonuclease/exonuclease/phosphatase"/>
    <property type="match status" value="1"/>
</dbReference>
<proteinExistence type="predicted"/>
<dbReference type="GO" id="GO:0004519">
    <property type="term" value="F:endonuclease activity"/>
    <property type="evidence" value="ECO:0007669"/>
    <property type="project" value="UniProtKB-KW"/>
</dbReference>
<keyword evidence="3" id="KW-0255">Endonuclease</keyword>
<feature type="transmembrane region" description="Helical" evidence="1">
    <location>
        <begin position="7"/>
        <end position="29"/>
    </location>
</feature>
<name>A0A7W5DTU6_9BACT</name>
<protein>
    <submittedName>
        <fullName evidence="3">Endonuclease/exonuclease/phosphatase (EEP) superfamily protein YafD</fullName>
    </submittedName>
</protein>